<keyword evidence="1" id="KW-0442">Lipid degradation</keyword>
<proteinExistence type="predicted"/>
<dbReference type="GO" id="GO:0008962">
    <property type="term" value="F:phosphatidylglycerophosphatase activity"/>
    <property type="evidence" value="ECO:0007669"/>
    <property type="project" value="UniProtKB-EC"/>
</dbReference>
<keyword evidence="1 2" id="KW-0812">Transmembrane</keyword>
<keyword evidence="1" id="KW-0443">Lipid metabolism</keyword>
<accession>A0A9X2I4F5</accession>
<dbReference type="PANTHER" id="PTHR36305">
    <property type="entry name" value="PHOSPHATIDYLGLYCEROPHOSPHATASE A"/>
    <property type="match status" value="1"/>
</dbReference>
<keyword evidence="1 2" id="KW-0472">Membrane</keyword>
<keyword evidence="1" id="KW-0378">Hydrolase</keyword>
<dbReference type="SUPFAM" id="SSF101307">
    <property type="entry name" value="YutG-like"/>
    <property type="match status" value="1"/>
</dbReference>
<protein>
    <recommendedName>
        <fullName evidence="1">Phosphatidylglycerophosphatase A</fullName>
        <ecNumber evidence="1">3.1.3.27</ecNumber>
    </recommendedName>
    <alternativeName>
        <fullName evidence="1">Phosphatidylglycerolphosphate phosphatase A</fullName>
    </alternativeName>
</protein>
<keyword evidence="1" id="KW-1208">Phospholipid metabolism</keyword>
<keyword evidence="1" id="KW-1003">Cell membrane</keyword>
<dbReference type="EMBL" id="JAMFTH010000004">
    <property type="protein sequence ID" value="MCP8900170.1"/>
    <property type="molecule type" value="Genomic_DNA"/>
</dbReference>
<evidence type="ECO:0000256" key="1">
    <source>
        <dbReference type="PIRNR" id="PIRNR006162"/>
    </source>
</evidence>
<comment type="function">
    <text evidence="1">Lipid phosphatase which dephosphorylates phosphatidylglycerophosphate (PGP) to phosphatidylglycerol (PG).</text>
</comment>
<gene>
    <name evidence="4" type="ORF">M6D89_12750</name>
</gene>
<dbReference type="Pfam" id="PF04608">
    <property type="entry name" value="PgpA"/>
    <property type="match status" value="1"/>
</dbReference>
<dbReference type="GO" id="GO:0005886">
    <property type="term" value="C:plasma membrane"/>
    <property type="evidence" value="ECO:0007669"/>
    <property type="project" value="UniProtKB-SubCell"/>
</dbReference>
<keyword evidence="1" id="KW-0460">Magnesium</keyword>
<feature type="transmembrane region" description="Helical" evidence="2">
    <location>
        <begin position="56"/>
        <end position="74"/>
    </location>
</feature>
<dbReference type="EC" id="3.1.3.27" evidence="1"/>
<keyword evidence="2" id="KW-1133">Transmembrane helix</keyword>
<reference evidence="4" key="2">
    <citation type="submission" date="2023-01" db="EMBL/GenBank/DDBJ databases">
        <title>Gilvimarinus xylanilyticus HB14 isolated from Caulerpa lentillifera aquaculture base in Hainan, China.</title>
        <authorList>
            <person name="Zhang Y.-J."/>
        </authorList>
    </citation>
    <scope>NUCLEOTIDE SEQUENCE</scope>
    <source>
        <strain evidence="4">HB14</strain>
    </source>
</reference>
<feature type="transmembrane region" description="Helical" evidence="2">
    <location>
        <begin position="21"/>
        <end position="50"/>
    </location>
</feature>
<comment type="subcellular location">
    <subcellularLocation>
        <location evidence="1">Cell inner membrane</location>
        <topology evidence="1">Multi-pass membrane protein</topology>
    </subcellularLocation>
</comment>
<comment type="cofactor">
    <cofactor evidence="1">
        <name>Mg(2+)</name>
        <dbReference type="ChEBI" id="CHEBI:18420"/>
    </cofactor>
</comment>
<reference evidence="4" key="1">
    <citation type="submission" date="2022-05" db="EMBL/GenBank/DDBJ databases">
        <authorList>
            <person name="Sun H.-N."/>
        </authorList>
    </citation>
    <scope>NUCLEOTIDE SEQUENCE</scope>
    <source>
        <strain evidence="4">HB14</strain>
    </source>
</reference>
<keyword evidence="5" id="KW-1185">Reference proteome</keyword>
<keyword evidence="1" id="KW-0997">Cell inner membrane</keyword>
<name>A0A9X2I4F5_9GAMM</name>
<feature type="transmembrane region" description="Helical" evidence="2">
    <location>
        <begin position="95"/>
        <end position="121"/>
    </location>
</feature>
<sequence>MNRAERLPKPSIRQLYTQASHFFAFGFGSGMAPKAPGTFGTLAAIPIFWLVADLSLPLYLLWLAVTFALGVYWCDRSSKALQVHDHPGIVWDEMVGYWLTMFLAPAGLLWMLAGFVLFRIFDILKPWPIGAIDRKVHGGLGIMLDDILAAVYAWLCLQALAWWLN</sequence>
<dbReference type="GO" id="GO:0046872">
    <property type="term" value="F:metal ion binding"/>
    <property type="evidence" value="ECO:0007669"/>
    <property type="project" value="UniProtKB-KW"/>
</dbReference>
<dbReference type="InterPro" id="IPR026037">
    <property type="entry name" value="PgpA"/>
</dbReference>
<dbReference type="InterPro" id="IPR036681">
    <property type="entry name" value="PgpA-like_sf"/>
</dbReference>
<dbReference type="GO" id="GO:0009395">
    <property type="term" value="P:phospholipid catabolic process"/>
    <property type="evidence" value="ECO:0007669"/>
    <property type="project" value="UniProtKB-KW"/>
</dbReference>
<comment type="catalytic activity">
    <reaction evidence="1">
        <text>a 1,2-diacyl-sn-glycero-3-phospho-(1'-sn-glycero-3'-phosphate) + H2O = a 1,2-diacyl-sn-glycero-3-phospho-(1'-sn-glycerol) + phosphate</text>
        <dbReference type="Rhea" id="RHEA:33751"/>
        <dbReference type="ChEBI" id="CHEBI:15377"/>
        <dbReference type="ChEBI" id="CHEBI:43474"/>
        <dbReference type="ChEBI" id="CHEBI:60110"/>
        <dbReference type="ChEBI" id="CHEBI:64716"/>
        <dbReference type="EC" id="3.1.3.27"/>
    </reaction>
</comment>
<dbReference type="AlphaFoldDB" id="A0A9X2I4F5"/>
<dbReference type="RefSeq" id="WP_253968464.1">
    <property type="nucleotide sequence ID" value="NZ_JAMFTH010000004.1"/>
</dbReference>
<dbReference type="CDD" id="cd06971">
    <property type="entry name" value="PgpA"/>
    <property type="match status" value="1"/>
</dbReference>
<evidence type="ECO:0000259" key="3">
    <source>
        <dbReference type="Pfam" id="PF04608"/>
    </source>
</evidence>
<comment type="pathway">
    <text evidence="1">Phospholipid metabolism; phosphatidylglycerol biosynthesis; phosphatidylglycerol from CDP-diacylglycerol: step 2/2.</text>
</comment>
<comment type="caution">
    <text evidence="4">The sequence shown here is derived from an EMBL/GenBank/DDBJ whole genome shotgun (WGS) entry which is preliminary data.</text>
</comment>
<feature type="domain" description="YutG/PgpA" evidence="3">
    <location>
        <begin position="23"/>
        <end position="160"/>
    </location>
</feature>
<evidence type="ECO:0000256" key="2">
    <source>
        <dbReference type="SAM" id="Phobius"/>
    </source>
</evidence>
<evidence type="ECO:0000313" key="5">
    <source>
        <dbReference type="Proteomes" id="UP001139319"/>
    </source>
</evidence>
<dbReference type="PIRSF" id="PIRSF006162">
    <property type="entry name" value="PgpA"/>
    <property type="match status" value="1"/>
</dbReference>
<dbReference type="InterPro" id="IPR007686">
    <property type="entry name" value="YutG/PgpA"/>
</dbReference>
<dbReference type="PANTHER" id="PTHR36305:SF1">
    <property type="entry name" value="PHOSPHATIDYLGLYCEROPHOSPHATASE A"/>
    <property type="match status" value="1"/>
</dbReference>
<evidence type="ECO:0000313" key="4">
    <source>
        <dbReference type="EMBL" id="MCP8900170.1"/>
    </source>
</evidence>
<dbReference type="Proteomes" id="UP001139319">
    <property type="component" value="Unassembled WGS sequence"/>
</dbReference>
<keyword evidence="1" id="KW-0479">Metal-binding</keyword>
<organism evidence="4 5">
    <name type="scientific">Gilvimarinus xylanilyticus</name>
    <dbReference type="NCBI Taxonomy" id="2944139"/>
    <lineage>
        <taxon>Bacteria</taxon>
        <taxon>Pseudomonadati</taxon>
        <taxon>Pseudomonadota</taxon>
        <taxon>Gammaproteobacteria</taxon>
        <taxon>Cellvibrionales</taxon>
        <taxon>Cellvibrionaceae</taxon>
        <taxon>Gilvimarinus</taxon>
    </lineage>
</organism>
<keyword evidence="1" id="KW-0595">Phospholipid degradation</keyword>
<feature type="transmembrane region" description="Helical" evidence="2">
    <location>
        <begin position="141"/>
        <end position="164"/>
    </location>
</feature>